<dbReference type="AlphaFoldDB" id="A0A699I1T0"/>
<evidence type="ECO:0008006" key="2">
    <source>
        <dbReference type="Google" id="ProtNLM"/>
    </source>
</evidence>
<protein>
    <recommendedName>
        <fullName evidence="2">Reverse transcriptase domain-containing protein</fullName>
    </recommendedName>
</protein>
<organism evidence="1">
    <name type="scientific">Tanacetum cinerariifolium</name>
    <name type="common">Dalmatian daisy</name>
    <name type="synonym">Chrysanthemum cinerariifolium</name>
    <dbReference type="NCBI Taxonomy" id="118510"/>
    <lineage>
        <taxon>Eukaryota</taxon>
        <taxon>Viridiplantae</taxon>
        <taxon>Streptophyta</taxon>
        <taxon>Embryophyta</taxon>
        <taxon>Tracheophyta</taxon>
        <taxon>Spermatophyta</taxon>
        <taxon>Magnoliopsida</taxon>
        <taxon>eudicotyledons</taxon>
        <taxon>Gunneridae</taxon>
        <taxon>Pentapetalae</taxon>
        <taxon>asterids</taxon>
        <taxon>campanulids</taxon>
        <taxon>Asterales</taxon>
        <taxon>Asteraceae</taxon>
        <taxon>Asteroideae</taxon>
        <taxon>Anthemideae</taxon>
        <taxon>Anthemidinae</taxon>
        <taxon>Tanacetum</taxon>
    </lineage>
</organism>
<feature type="non-terminal residue" evidence="1">
    <location>
        <position position="491"/>
    </location>
</feature>
<gene>
    <name evidence="1" type="ORF">Tci_477986</name>
</gene>
<reference evidence="1" key="1">
    <citation type="journal article" date="2019" name="Sci. Rep.">
        <title>Draft genome of Tanacetum cinerariifolium, the natural source of mosquito coil.</title>
        <authorList>
            <person name="Yamashiro T."/>
            <person name="Shiraishi A."/>
            <person name="Satake H."/>
            <person name="Nakayama K."/>
        </authorList>
    </citation>
    <scope>NUCLEOTIDE SEQUENCE</scope>
</reference>
<proteinExistence type="predicted"/>
<dbReference type="EMBL" id="BKCJ010236710">
    <property type="protein sequence ID" value="GEZ06013.1"/>
    <property type="molecule type" value="Genomic_DNA"/>
</dbReference>
<accession>A0A699I1T0</accession>
<name>A0A699I1T0_TANCI</name>
<evidence type="ECO:0000313" key="1">
    <source>
        <dbReference type="EMBL" id="GEZ06013.1"/>
    </source>
</evidence>
<comment type="caution">
    <text evidence="1">The sequence shown here is derived from an EMBL/GenBank/DDBJ whole genome shotgun (WGS) entry which is preliminary data.</text>
</comment>
<sequence>MADLAFAPQHNMIAYLEKTESNAEFHQIVDFLTLSSIHHSLTRMRTRSNFYPSNSTATIPRRSNRRRIPNIVEPEIRTIAKIILMADRTMEELLQAPTEGDVPNDAIKLMLFPYLLEGVARVCKTDDRIDKLADQISILVEIVNKQVIAPAKAVEKTCVTCGGGHAYYDCIATDSNQPSVCVATGSYNQVSPPNRASHQILPPGFAPVQNNPNRFNQGQGNYFNQANNYQGNNFRGNNFRNNQGYRTQMNNALNFQNQGFQNQPFSVPNNQIPPSVPNEFSSYIKSNEIMIKSMQNQINVLRGDFNKQEENLRRNLNNDIRSILGSFFQNQPSTSGTLPSNTVPNLKGEMKAVTTRSGLAYEGPSIPTIQPPVVPISILEPDVPRTQSKPTIPYPCRLNDQKLREKATNHMEKLFQIFYDLHFDISFTDALLLMPKFASTIKSLLANKDKLFELAKVPLNENCSDMLLKKLPEKLGDPGKFLIPCDFLGIE</sequence>